<dbReference type="NCBIfam" id="TIGR00079">
    <property type="entry name" value="pept_deformyl"/>
    <property type="match status" value="1"/>
</dbReference>
<name>A0A934HVN2_9CLOT</name>
<dbReference type="CDD" id="cd00487">
    <property type="entry name" value="Pep_deformylase"/>
    <property type="match status" value="1"/>
</dbReference>
<accession>A0A934HVN2</accession>
<dbReference type="GO" id="GO:0046872">
    <property type="term" value="F:metal ion binding"/>
    <property type="evidence" value="ECO:0007669"/>
    <property type="project" value="UniProtKB-KW"/>
</dbReference>
<dbReference type="HAMAP" id="MF_00163">
    <property type="entry name" value="Pep_deformylase"/>
    <property type="match status" value="1"/>
</dbReference>
<keyword evidence="3" id="KW-0648">Protein biosynthesis</keyword>
<sequence>MAVREIIQFGNKTLTRVSRKVEKIDEEVLNLVQDLKDTLYSTDGVGLAAPQIGVLKRAILIDLRDGSEPIILLNPKIVKKIGRIEDIEGCLSYPGYEGPVVRPRRVIVTGVTLKGEEVEYTADGFLARAFCHEIDHLDGIIYTDKCKKVYKIEEAEE</sequence>
<keyword evidence="5" id="KW-1185">Reference proteome</keyword>
<dbReference type="PIRSF" id="PIRSF004749">
    <property type="entry name" value="Pep_def"/>
    <property type="match status" value="1"/>
</dbReference>
<dbReference type="Pfam" id="PF01327">
    <property type="entry name" value="Pep_deformylase"/>
    <property type="match status" value="1"/>
</dbReference>
<dbReference type="InterPro" id="IPR036821">
    <property type="entry name" value="Peptide_deformylase_sf"/>
</dbReference>
<comment type="cofactor">
    <cofactor evidence="3">
        <name>Fe(2+)</name>
        <dbReference type="ChEBI" id="CHEBI:29033"/>
    </cofactor>
    <text evidence="3">Binds 1 Fe(2+) ion.</text>
</comment>
<feature type="binding site" evidence="3">
    <location>
        <position position="136"/>
    </location>
    <ligand>
        <name>Fe cation</name>
        <dbReference type="ChEBI" id="CHEBI:24875"/>
    </ligand>
</feature>
<evidence type="ECO:0000256" key="3">
    <source>
        <dbReference type="HAMAP-Rule" id="MF_00163"/>
    </source>
</evidence>
<feature type="binding site" evidence="3">
    <location>
        <position position="132"/>
    </location>
    <ligand>
        <name>Fe cation</name>
        <dbReference type="ChEBI" id="CHEBI:24875"/>
    </ligand>
</feature>
<protein>
    <recommendedName>
        <fullName evidence="3">Peptide deformylase</fullName>
        <shortName evidence="3">PDF</shortName>
        <ecNumber evidence="3">3.5.1.88</ecNumber>
    </recommendedName>
    <alternativeName>
        <fullName evidence="3">Polypeptide deformylase</fullName>
    </alternativeName>
</protein>
<organism evidence="4 5">
    <name type="scientific">Clostridium aciditolerans</name>
    <dbReference type="NCBI Taxonomy" id="339861"/>
    <lineage>
        <taxon>Bacteria</taxon>
        <taxon>Bacillati</taxon>
        <taxon>Bacillota</taxon>
        <taxon>Clostridia</taxon>
        <taxon>Eubacteriales</taxon>
        <taxon>Clostridiaceae</taxon>
        <taxon>Clostridium</taxon>
    </lineage>
</organism>
<dbReference type="Gene3D" id="3.90.45.10">
    <property type="entry name" value="Peptide deformylase"/>
    <property type="match status" value="1"/>
</dbReference>
<comment type="similarity">
    <text evidence="1 3">Belongs to the polypeptide deformylase family.</text>
</comment>
<dbReference type="NCBIfam" id="NF001159">
    <property type="entry name" value="PRK00150.1-3"/>
    <property type="match status" value="1"/>
</dbReference>
<dbReference type="InterPro" id="IPR023635">
    <property type="entry name" value="Peptide_deformylase"/>
</dbReference>
<dbReference type="PANTHER" id="PTHR10458:SF22">
    <property type="entry name" value="PEPTIDE DEFORMYLASE"/>
    <property type="match status" value="1"/>
</dbReference>
<dbReference type="SUPFAM" id="SSF56420">
    <property type="entry name" value="Peptide deformylase"/>
    <property type="match status" value="1"/>
</dbReference>
<comment type="catalytic activity">
    <reaction evidence="3">
        <text>N-terminal N-formyl-L-methionyl-[peptide] + H2O = N-terminal L-methionyl-[peptide] + formate</text>
        <dbReference type="Rhea" id="RHEA:24420"/>
        <dbReference type="Rhea" id="RHEA-COMP:10639"/>
        <dbReference type="Rhea" id="RHEA-COMP:10640"/>
        <dbReference type="ChEBI" id="CHEBI:15377"/>
        <dbReference type="ChEBI" id="CHEBI:15740"/>
        <dbReference type="ChEBI" id="CHEBI:49298"/>
        <dbReference type="ChEBI" id="CHEBI:64731"/>
        <dbReference type="EC" id="3.5.1.88"/>
    </reaction>
</comment>
<evidence type="ECO:0000313" key="4">
    <source>
        <dbReference type="EMBL" id="MBI6871397.1"/>
    </source>
</evidence>
<feature type="active site" evidence="3">
    <location>
        <position position="133"/>
    </location>
</feature>
<proteinExistence type="inferred from homology"/>
<dbReference type="Proteomes" id="UP000622687">
    <property type="component" value="Unassembled WGS sequence"/>
</dbReference>
<keyword evidence="2 3" id="KW-0408">Iron</keyword>
<keyword evidence="3 4" id="KW-0378">Hydrolase</keyword>
<comment type="caution">
    <text evidence="4">The sequence shown here is derived from an EMBL/GenBank/DDBJ whole genome shotgun (WGS) entry which is preliminary data.</text>
</comment>
<evidence type="ECO:0000256" key="2">
    <source>
        <dbReference type="ARBA" id="ARBA00023004"/>
    </source>
</evidence>
<dbReference type="GO" id="GO:0006412">
    <property type="term" value="P:translation"/>
    <property type="evidence" value="ECO:0007669"/>
    <property type="project" value="UniProtKB-UniRule"/>
</dbReference>
<dbReference type="AlphaFoldDB" id="A0A934HVN2"/>
<keyword evidence="3" id="KW-0479">Metal-binding</keyword>
<dbReference type="PANTHER" id="PTHR10458">
    <property type="entry name" value="PEPTIDE DEFORMYLASE"/>
    <property type="match status" value="1"/>
</dbReference>
<evidence type="ECO:0000256" key="1">
    <source>
        <dbReference type="ARBA" id="ARBA00010759"/>
    </source>
</evidence>
<reference evidence="4" key="1">
    <citation type="submission" date="2020-12" db="EMBL/GenBank/DDBJ databases">
        <title>Clostridium thailandense sp. nov., a novel acetogenic bacterium isolated from peat land soil in Thailand.</title>
        <authorList>
            <person name="Chaikitkaew S."/>
            <person name="Birkeland N.K."/>
        </authorList>
    </citation>
    <scope>NUCLEOTIDE SEQUENCE</scope>
    <source>
        <strain evidence="4">DSM 17425</strain>
    </source>
</reference>
<evidence type="ECO:0000313" key="5">
    <source>
        <dbReference type="Proteomes" id="UP000622687"/>
    </source>
</evidence>
<feature type="binding site" evidence="3">
    <location>
        <position position="90"/>
    </location>
    <ligand>
        <name>Fe cation</name>
        <dbReference type="ChEBI" id="CHEBI:24875"/>
    </ligand>
</feature>
<dbReference type="PRINTS" id="PR01576">
    <property type="entry name" value="PDEFORMYLASE"/>
</dbReference>
<dbReference type="GO" id="GO:0042586">
    <property type="term" value="F:peptide deformylase activity"/>
    <property type="evidence" value="ECO:0007669"/>
    <property type="project" value="UniProtKB-UniRule"/>
</dbReference>
<comment type="function">
    <text evidence="3">Removes the formyl group from the N-terminal Met of newly synthesized proteins. Requires at least a dipeptide for an efficient rate of reaction. N-terminal L-methionine is a prerequisite for activity but the enzyme has broad specificity at other positions.</text>
</comment>
<dbReference type="EC" id="3.5.1.88" evidence="3"/>
<gene>
    <name evidence="3 4" type="primary">def</name>
    <name evidence="4" type="ORF">I6U51_01585</name>
</gene>
<dbReference type="RefSeq" id="WP_211140853.1">
    <property type="nucleotide sequence ID" value="NZ_JAEEGB010000003.1"/>
</dbReference>
<dbReference type="EMBL" id="JAEEGB010000003">
    <property type="protein sequence ID" value="MBI6871397.1"/>
    <property type="molecule type" value="Genomic_DNA"/>
</dbReference>